<dbReference type="PANTHER" id="PTHR39428">
    <property type="entry name" value="F420H(2)-DEPENDENT QUINONE REDUCTASE RV1261C"/>
    <property type="match status" value="1"/>
</dbReference>
<comment type="caution">
    <text evidence="3">The sequence shown here is derived from an EMBL/GenBank/DDBJ whole genome shotgun (WGS) entry which is preliminary data.</text>
</comment>
<accession>A0A8J3ZJZ1</accession>
<dbReference type="RefSeq" id="WP_204008825.1">
    <property type="nucleotide sequence ID" value="NZ_BOPG01000084.1"/>
</dbReference>
<dbReference type="Proteomes" id="UP000612585">
    <property type="component" value="Unassembled WGS sequence"/>
</dbReference>
<protein>
    <submittedName>
        <fullName evidence="3">Nitroreductase</fullName>
    </submittedName>
</protein>
<sequence length="141" mass="15888">MTDEVSDSPTAWVAKHIKRYEASDGTYMGVPSLLLTTRGRRTGQLRRTALMYAEDAGRYILVASNGGSGTHPAWYLNLVADPDVEVQVRSEIFRARARTTDGEERDRLWKIAAKGFPTYDKYVVTAREKGREIPLIVLDRV</sequence>
<dbReference type="PANTHER" id="PTHR39428:SF3">
    <property type="entry name" value="DEAZAFLAVIN-DEPENDENT NITROREDUCTASE"/>
    <property type="match status" value="1"/>
</dbReference>
<dbReference type="GO" id="GO:0070967">
    <property type="term" value="F:coenzyme F420 binding"/>
    <property type="evidence" value="ECO:0007669"/>
    <property type="project" value="TreeGrafter"/>
</dbReference>
<comment type="catalytic activity">
    <reaction evidence="2">
        <text>oxidized coenzyme F420-(gamma-L-Glu)(n) + a quinol + H(+) = reduced coenzyme F420-(gamma-L-Glu)(n) + a quinone</text>
        <dbReference type="Rhea" id="RHEA:39663"/>
        <dbReference type="Rhea" id="RHEA-COMP:12939"/>
        <dbReference type="Rhea" id="RHEA-COMP:14378"/>
        <dbReference type="ChEBI" id="CHEBI:15378"/>
        <dbReference type="ChEBI" id="CHEBI:24646"/>
        <dbReference type="ChEBI" id="CHEBI:132124"/>
        <dbReference type="ChEBI" id="CHEBI:133980"/>
        <dbReference type="ChEBI" id="CHEBI:139511"/>
    </reaction>
</comment>
<dbReference type="AlphaFoldDB" id="A0A8J3ZJZ1"/>
<evidence type="ECO:0000256" key="1">
    <source>
        <dbReference type="ARBA" id="ARBA00008710"/>
    </source>
</evidence>
<dbReference type="Gene3D" id="2.30.110.10">
    <property type="entry name" value="Electron Transport, Fmn-binding Protein, Chain A"/>
    <property type="match status" value="1"/>
</dbReference>
<evidence type="ECO:0000256" key="2">
    <source>
        <dbReference type="ARBA" id="ARBA00049106"/>
    </source>
</evidence>
<dbReference type="InterPro" id="IPR004378">
    <property type="entry name" value="F420H2_quin_Rdtase"/>
</dbReference>
<dbReference type="InterPro" id="IPR012349">
    <property type="entry name" value="Split_barrel_FMN-bd"/>
</dbReference>
<proteinExistence type="inferred from homology"/>
<comment type="similarity">
    <text evidence="1">Belongs to the F420H(2)-dependent quinone reductase family.</text>
</comment>
<dbReference type="EMBL" id="BOPG01000084">
    <property type="protein sequence ID" value="GIJ62885.1"/>
    <property type="molecule type" value="Genomic_DNA"/>
</dbReference>
<dbReference type="NCBIfam" id="TIGR00026">
    <property type="entry name" value="hi_GC_TIGR00026"/>
    <property type="match status" value="1"/>
</dbReference>
<evidence type="ECO:0000313" key="4">
    <source>
        <dbReference type="Proteomes" id="UP000612585"/>
    </source>
</evidence>
<gene>
    <name evidence="3" type="ORF">Vau01_104010</name>
</gene>
<dbReference type="GO" id="GO:0016491">
    <property type="term" value="F:oxidoreductase activity"/>
    <property type="evidence" value="ECO:0007669"/>
    <property type="project" value="InterPro"/>
</dbReference>
<evidence type="ECO:0000313" key="3">
    <source>
        <dbReference type="EMBL" id="GIJ62885.1"/>
    </source>
</evidence>
<keyword evidence="4" id="KW-1185">Reference proteome</keyword>
<dbReference type="SUPFAM" id="SSF50475">
    <property type="entry name" value="FMN-binding split barrel"/>
    <property type="match status" value="1"/>
</dbReference>
<name>A0A8J3ZJZ1_9ACTN</name>
<dbReference type="GO" id="GO:0005886">
    <property type="term" value="C:plasma membrane"/>
    <property type="evidence" value="ECO:0007669"/>
    <property type="project" value="TreeGrafter"/>
</dbReference>
<reference evidence="3" key="1">
    <citation type="submission" date="2021-01" db="EMBL/GenBank/DDBJ databases">
        <title>Whole genome shotgun sequence of Virgisporangium aurantiacum NBRC 16421.</title>
        <authorList>
            <person name="Komaki H."/>
            <person name="Tamura T."/>
        </authorList>
    </citation>
    <scope>NUCLEOTIDE SEQUENCE</scope>
    <source>
        <strain evidence="3">NBRC 16421</strain>
    </source>
</reference>
<dbReference type="Pfam" id="PF04075">
    <property type="entry name" value="F420H2_quin_red"/>
    <property type="match status" value="1"/>
</dbReference>
<organism evidence="3 4">
    <name type="scientific">Virgisporangium aurantiacum</name>
    <dbReference type="NCBI Taxonomy" id="175570"/>
    <lineage>
        <taxon>Bacteria</taxon>
        <taxon>Bacillati</taxon>
        <taxon>Actinomycetota</taxon>
        <taxon>Actinomycetes</taxon>
        <taxon>Micromonosporales</taxon>
        <taxon>Micromonosporaceae</taxon>
        <taxon>Virgisporangium</taxon>
    </lineage>
</organism>